<dbReference type="OrthoDB" id="7232492at2"/>
<keyword evidence="4" id="KW-0732">Signal</keyword>
<proteinExistence type="inferred from homology"/>
<dbReference type="RefSeq" id="WP_091673929.1">
    <property type="nucleotide sequence ID" value="NZ_FOKG01000008.1"/>
</dbReference>
<dbReference type="PROSITE" id="PS51318">
    <property type="entry name" value="TAT"/>
    <property type="match status" value="1"/>
</dbReference>
<feature type="domain" description="Solute-binding protein family 5" evidence="5">
    <location>
        <begin position="82"/>
        <end position="425"/>
    </location>
</feature>
<evidence type="ECO:0000256" key="4">
    <source>
        <dbReference type="ARBA" id="ARBA00022729"/>
    </source>
</evidence>
<evidence type="ECO:0000313" key="7">
    <source>
        <dbReference type="Proteomes" id="UP000243799"/>
    </source>
</evidence>
<dbReference type="InterPro" id="IPR030678">
    <property type="entry name" value="Peptide/Ni-bd"/>
</dbReference>
<dbReference type="Gene3D" id="3.40.190.10">
    <property type="entry name" value="Periplasmic binding protein-like II"/>
    <property type="match status" value="1"/>
</dbReference>
<dbReference type="Gene3D" id="3.10.105.10">
    <property type="entry name" value="Dipeptide-binding Protein, Domain 3"/>
    <property type="match status" value="1"/>
</dbReference>
<dbReference type="GO" id="GO:0043190">
    <property type="term" value="C:ATP-binding cassette (ABC) transporter complex"/>
    <property type="evidence" value="ECO:0007669"/>
    <property type="project" value="InterPro"/>
</dbReference>
<dbReference type="PANTHER" id="PTHR30290">
    <property type="entry name" value="PERIPLASMIC BINDING COMPONENT OF ABC TRANSPORTER"/>
    <property type="match status" value="1"/>
</dbReference>
<protein>
    <submittedName>
        <fullName evidence="6">Peptide/nickel transport system substrate-binding protein</fullName>
    </submittedName>
</protein>
<evidence type="ECO:0000256" key="3">
    <source>
        <dbReference type="ARBA" id="ARBA00022448"/>
    </source>
</evidence>
<comment type="subcellular location">
    <subcellularLocation>
        <location evidence="1">Cell membrane</location>
        <topology evidence="1">Lipid-anchor</topology>
    </subcellularLocation>
</comment>
<dbReference type="EMBL" id="FOKG01000008">
    <property type="protein sequence ID" value="SFB33476.1"/>
    <property type="molecule type" value="Genomic_DNA"/>
</dbReference>
<dbReference type="PIRSF" id="PIRSF002741">
    <property type="entry name" value="MppA"/>
    <property type="match status" value="1"/>
</dbReference>
<evidence type="ECO:0000256" key="1">
    <source>
        <dbReference type="ARBA" id="ARBA00004193"/>
    </source>
</evidence>
<dbReference type="SUPFAM" id="SSF53850">
    <property type="entry name" value="Periplasmic binding protein-like II"/>
    <property type="match status" value="1"/>
</dbReference>
<dbReference type="CDD" id="cd00995">
    <property type="entry name" value="PBP2_NikA_DppA_OppA_like"/>
    <property type="match status" value="1"/>
</dbReference>
<accession>A0A1I1A7W6</accession>
<dbReference type="GO" id="GO:1904680">
    <property type="term" value="F:peptide transmembrane transporter activity"/>
    <property type="evidence" value="ECO:0007669"/>
    <property type="project" value="TreeGrafter"/>
</dbReference>
<gene>
    <name evidence="6" type="ORF">SAMN05216266_108223</name>
</gene>
<keyword evidence="3" id="KW-0813">Transport</keyword>
<dbReference type="Proteomes" id="UP000243799">
    <property type="component" value="Unassembled WGS sequence"/>
</dbReference>
<evidence type="ECO:0000259" key="5">
    <source>
        <dbReference type="Pfam" id="PF00496"/>
    </source>
</evidence>
<reference evidence="7" key="1">
    <citation type="submission" date="2016-10" db="EMBL/GenBank/DDBJ databases">
        <authorList>
            <person name="Varghese N."/>
            <person name="Submissions S."/>
        </authorList>
    </citation>
    <scope>NUCLEOTIDE SEQUENCE [LARGE SCALE GENOMIC DNA]</scope>
    <source>
        <strain evidence="7">CGMCC 4.3568</strain>
    </source>
</reference>
<dbReference type="AlphaFoldDB" id="A0A1I1A7W6"/>
<evidence type="ECO:0000313" key="6">
    <source>
        <dbReference type="EMBL" id="SFB33476.1"/>
    </source>
</evidence>
<dbReference type="PANTHER" id="PTHR30290:SF10">
    <property type="entry name" value="PERIPLASMIC OLIGOPEPTIDE-BINDING PROTEIN-RELATED"/>
    <property type="match status" value="1"/>
</dbReference>
<name>A0A1I1A7W6_9PSEU</name>
<sequence>MAPSYNRRSFLKISSMGLASAYLAGCSVGGGDQRTAEQALRAAFVQPINDLDPHGPSSVDESTLLAGRLIYDTLIRRNGEELEAGVATTWEQSDPNTWVFTLRDDVKFHDGNPLTARDVKASLERVKEAGTAQSALWTSVSSIEAPDEHTLRITTDEPLGTMAVNLTLMFILPADKMDTEGFFRKPIGSGPFRVESFTPSDVLELAAVEHWSGKPKLANVSLPYIPETSSQITALRTGDLGALWPIPPDQLRELEGVDGVRLETVPSYVYYFNWFNCGRPPFDDPRVRRAMWRAVDVAGIVRNLFGAGAEVMTAPIPSTVFGHAEQEAYSYDPDAAKQELAEAGLGDGFRTSVMWFSDTGPLADGLAQAMISDWAKIGVTVEPQSVEKAEWLRRLNAKEFDMDLQTNTVTTGDADFTLGRLYDSKADRMGYSNPDLDSILRQAHEDSDRARRGELYSQACKIIWEDAVGIFPAALISTYGLRDTIDGFEPAPSNQPDLRGVTLTS</sequence>
<comment type="similarity">
    <text evidence="2">Belongs to the bacterial solute-binding protein 5 family.</text>
</comment>
<dbReference type="GO" id="GO:0042597">
    <property type="term" value="C:periplasmic space"/>
    <property type="evidence" value="ECO:0007669"/>
    <property type="project" value="UniProtKB-ARBA"/>
</dbReference>
<dbReference type="PROSITE" id="PS01040">
    <property type="entry name" value="SBP_BACTERIAL_5"/>
    <property type="match status" value="1"/>
</dbReference>
<dbReference type="InterPro" id="IPR000914">
    <property type="entry name" value="SBP_5_dom"/>
</dbReference>
<dbReference type="InterPro" id="IPR023765">
    <property type="entry name" value="SBP_5_CS"/>
</dbReference>
<keyword evidence="7" id="KW-1185">Reference proteome</keyword>
<dbReference type="InterPro" id="IPR039424">
    <property type="entry name" value="SBP_5"/>
</dbReference>
<dbReference type="GO" id="GO:0015833">
    <property type="term" value="P:peptide transport"/>
    <property type="evidence" value="ECO:0007669"/>
    <property type="project" value="TreeGrafter"/>
</dbReference>
<dbReference type="STRING" id="490629.SAMN05216266_108223"/>
<dbReference type="InterPro" id="IPR006311">
    <property type="entry name" value="TAT_signal"/>
</dbReference>
<organism evidence="6 7">
    <name type="scientific">Amycolatopsis marina</name>
    <dbReference type="NCBI Taxonomy" id="490629"/>
    <lineage>
        <taxon>Bacteria</taxon>
        <taxon>Bacillati</taxon>
        <taxon>Actinomycetota</taxon>
        <taxon>Actinomycetes</taxon>
        <taxon>Pseudonocardiales</taxon>
        <taxon>Pseudonocardiaceae</taxon>
        <taxon>Amycolatopsis</taxon>
    </lineage>
</organism>
<evidence type="ECO:0000256" key="2">
    <source>
        <dbReference type="ARBA" id="ARBA00005695"/>
    </source>
</evidence>
<dbReference type="Pfam" id="PF00496">
    <property type="entry name" value="SBP_bac_5"/>
    <property type="match status" value="1"/>
</dbReference>